<dbReference type="InterPro" id="IPR036259">
    <property type="entry name" value="MFS_trans_sf"/>
</dbReference>
<feature type="transmembrane region" description="Helical" evidence="7">
    <location>
        <begin position="52"/>
        <end position="72"/>
    </location>
</feature>
<dbReference type="EMBL" id="CAICTM010000235">
    <property type="protein sequence ID" value="CAB9505585.1"/>
    <property type="molecule type" value="Genomic_DNA"/>
</dbReference>
<dbReference type="GO" id="GO:0005381">
    <property type="term" value="F:iron ion transmembrane transporter activity"/>
    <property type="evidence" value="ECO:0007669"/>
    <property type="project" value="UniProtKB-UniRule"/>
</dbReference>
<dbReference type="PANTHER" id="PTHR11660:SF57">
    <property type="entry name" value="SOLUTE CARRIER FAMILY 40 MEMBER"/>
    <property type="match status" value="1"/>
</dbReference>
<evidence type="ECO:0000256" key="1">
    <source>
        <dbReference type="ARBA" id="ARBA00004141"/>
    </source>
</evidence>
<proteinExistence type="inferred from homology"/>
<dbReference type="InterPro" id="IPR009716">
    <property type="entry name" value="Ferroportin-1"/>
</dbReference>
<dbReference type="Pfam" id="PF06963">
    <property type="entry name" value="FPN1"/>
    <property type="match status" value="2"/>
</dbReference>
<evidence type="ECO:0000256" key="4">
    <source>
        <dbReference type="ARBA" id="ARBA00022692"/>
    </source>
</evidence>
<sequence>MPPREAENAEAEMSANEMSSLLASSSSNNMQVYHDQQVTLAQARRLLYTSHLFAQFSEVAWQFCLILFLAAFTNYNSLMLVSTYGLISQGSVGLFGAKAGRFVDDIAHSRLFVAQRFILTENLCVVLASICCYLLLASTALDNNGMQRSIEDPSDQVARISNTWLAHRLNGIPLDSTSVLLLVGIHILGSIANLLNSGFLVAMERDWIVVMSQYASKTFHINHNNNYNDAPMDTVSREWLSKTNVTMKQIDLSCKVVAPAVAGFLIAAFDNQDGGSNHSDLRGAAVLVGGINMTALIVEYICTARIYKMLPALAIRKDTKCQQPTTSENQDEEQAAATTKIEPPKDSKWRFLPTSVQIYLDQPVSMGGVSLALLYLNVLSFGGIMTAYLVWRGMRLDTIGLWRGVSSAVGLMGTFAYHFSVKRTTLVKTGMWSIAYQFTCLTMSYVSLFIENYTLSLTMLILGVCTSRIGLWVFDISITQLWQEYTPDGIRGVVGGVQQSFNAFFTLVSFGLGIVFPDPKDFYIYVAVGYVSVGVALLLYTTRIYAKKDSFTSTNI</sequence>
<feature type="transmembrane region" description="Helical" evidence="7">
    <location>
        <begin position="499"/>
        <end position="516"/>
    </location>
</feature>
<dbReference type="OrthoDB" id="648861at2759"/>
<keyword evidence="5 7" id="KW-1133">Transmembrane helix</keyword>
<keyword evidence="3 7" id="KW-0813">Transport</keyword>
<feature type="transmembrane region" description="Helical" evidence="7">
    <location>
        <begin position="372"/>
        <end position="394"/>
    </location>
</feature>
<keyword evidence="4 7" id="KW-0812">Transmembrane</keyword>
<protein>
    <recommendedName>
        <fullName evidence="7">Solute carrier family 40 member</fullName>
    </recommendedName>
</protein>
<dbReference type="GO" id="GO:0016020">
    <property type="term" value="C:membrane"/>
    <property type="evidence" value="ECO:0007669"/>
    <property type="project" value="UniProtKB-SubCell"/>
</dbReference>
<evidence type="ECO:0000256" key="5">
    <source>
        <dbReference type="ARBA" id="ARBA00022989"/>
    </source>
</evidence>
<feature type="transmembrane region" description="Helical" evidence="7">
    <location>
        <begin position="78"/>
        <end position="97"/>
    </location>
</feature>
<comment type="subcellular location">
    <subcellularLocation>
        <location evidence="1 7">Membrane</location>
        <topology evidence="1 7">Multi-pass membrane protein</topology>
    </subcellularLocation>
</comment>
<feature type="transmembrane region" description="Helical" evidence="7">
    <location>
        <begin position="179"/>
        <end position="202"/>
    </location>
</feature>
<keyword evidence="6 7" id="KW-0472">Membrane</keyword>
<evidence type="ECO:0000313" key="9">
    <source>
        <dbReference type="EMBL" id="CAB9505585.1"/>
    </source>
</evidence>
<evidence type="ECO:0000256" key="2">
    <source>
        <dbReference type="ARBA" id="ARBA00006279"/>
    </source>
</evidence>
<evidence type="ECO:0000256" key="7">
    <source>
        <dbReference type="RuleBase" id="RU365065"/>
    </source>
</evidence>
<comment type="caution">
    <text evidence="9">The sequence shown here is derived from an EMBL/GenBank/DDBJ whole genome shotgun (WGS) entry which is preliminary data.</text>
</comment>
<dbReference type="Proteomes" id="UP001153069">
    <property type="component" value="Unassembled WGS sequence"/>
</dbReference>
<comment type="similarity">
    <text evidence="2 7">Belongs to the ferroportin (FP) (TC 2.A.100) family. SLC40A subfamily.</text>
</comment>
<feature type="region of interest" description="Disordered" evidence="8">
    <location>
        <begin position="320"/>
        <end position="342"/>
    </location>
</feature>
<evidence type="ECO:0000313" key="10">
    <source>
        <dbReference type="Proteomes" id="UP001153069"/>
    </source>
</evidence>
<reference evidence="9" key="1">
    <citation type="submission" date="2020-06" db="EMBL/GenBank/DDBJ databases">
        <authorList>
            <consortium name="Plant Systems Biology data submission"/>
        </authorList>
    </citation>
    <scope>NUCLEOTIDE SEQUENCE</scope>
    <source>
        <strain evidence="9">D6</strain>
    </source>
</reference>
<dbReference type="PANTHER" id="PTHR11660">
    <property type="entry name" value="SOLUTE CARRIER FAMILY 40 MEMBER"/>
    <property type="match status" value="1"/>
</dbReference>
<feature type="transmembrane region" description="Helical" evidence="7">
    <location>
        <begin position="400"/>
        <end position="419"/>
    </location>
</feature>
<evidence type="ECO:0000256" key="6">
    <source>
        <dbReference type="ARBA" id="ARBA00023136"/>
    </source>
</evidence>
<feature type="transmembrane region" description="Helical" evidence="7">
    <location>
        <begin position="522"/>
        <end position="540"/>
    </location>
</feature>
<keyword evidence="10" id="KW-1185">Reference proteome</keyword>
<feature type="transmembrane region" description="Helical" evidence="7">
    <location>
        <begin position="281"/>
        <end position="302"/>
    </location>
</feature>
<feature type="transmembrane region" description="Helical" evidence="7">
    <location>
        <begin position="456"/>
        <end position="478"/>
    </location>
</feature>
<accession>A0A9N8HAS6</accession>
<dbReference type="Gene3D" id="1.20.1250.20">
    <property type="entry name" value="MFS general substrate transporter like domains"/>
    <property type="match status" value="1"/>
</dbReference>
<dbReference type="SUPFAM" id="SSF103473">
    <property type="entry name" value="MFS general substrate transporter"/>
    <property type="match status" value="1"/>
</dbReference>
<organism evidence="9 10">
    <name type="scientific">Seminavis robusta</name>
    <dbReference type="NCBI Taxonomy" id="568900"/>
    <lineage>
        <taxon>Eukaryota</taxon>
        <taxon>Sar</taxon>
        <taxon>Stramenopiles</taxon>
        <taxon>Ochrophyta</taxon>
        <taxon>Bacillariophyta</taxon>
        <taxon>Bacillariophyceae</taxon>
        <taxon>Bacillariophycidae</taxon>
        <taxon>Naviculales</taxon>
        <taxon>Naviculaceae</taxon>
        <taxon>Seminavis</taxon>
    </lineage>
</organism>
<name>A0A9N8HAS6_9STRA</name>
<feature type="transmembrane region" description="Helical" evidence="7">
    <location>
        <begin position="117"/>
        <end position="136"/>
    </location>
</feature>
<evidence type="ECO:0000256" key="8">
    <source>
        <dbReference type="SAM" id="MobiDB-lite"/>
    </source>
</evidence>
<gene>
    <name evidence="9" type="ORF">SEMRO_236_G095020.1</name>
</gene>
<comment type="function">
    <text evidence="7">May be involved in iron transport and iron homeostasis.</text>
</comment>
<feature type="transmembrane region" description="Helical" evidence="7">
    <location>
        <begin position="252"/>
        <end position="269"/>
    </location>
</feature>
<keyword evidence="7" id="KW-0406">Ion transport</keyword>
<evidence type="ECO:0000256" key="3">
    <source>
        <dbReference type="ARBA" id="ARBA00022448"/>
    </source>
</evidence>
<dbReference type="AlphaFoldDB" id="A0A9N8HAS6"/>